<dbReference type="RefSeq" id="XP_009254585.1">
    <property type="nucleotide sequence ID" value="XM_009256310.1"/>
</dbReference>
<evidence type="ECO:0000313" key="1">
    <source>
        <dbReference type="EMBL" id="EKJ76641.1"/>
    </source>
</evidence>
<keyword evidence="2" id="KW-1185">Reference proteome</keyword>
<dbReference type="GeneID" id="20361810"/>
<sequence>MDVGPGVSVEIKSCPSTMYDEDPLLHCLEYLGIVYSSTQMPEQTDILDAVTHCQM</sequence>
<protein>
    <submittedName>
        <fullName evidence="1">Uncharacterized protein</fullName>
    </submittedName>
</protein>
<reference evidence="1 2" key="1">
    <citation type="journal article" date="2012" name="PLoS Pathog.">
        <title>Comparative pathogenomics reveals horizontally acquired novel virulence genes in fungi infecting cereal hosts.</title>
        <authorList>
            <person name="Gardiner D.M."/>
            <person name="McDonald M.C."/>
            <person name="Covarelli L."/>
            <person name="Solomon P.S."/>
            <person name="Rusu A.G."/>
            <person name="Marshall M."/>
            <person name="Kazan K."/>
            <person name="Chakraborty S."/>
            <person name="McDonald B.A."/>
            <person name="Manners J.M."/>
        </authorList>
    </citation>
    <scope>NUCLEOTIDE SEQUENCE [LARGE SCALE GENOMIC DNA]</scope>
    <source>
        <strain evidence="1 2">CS3096</strain>
    </source>
</reference>
<comment type="caution">
    <text evidence="1">The sequence shown here is derived from an EMBL/GenBank/DDBJ whole genome shotgun (WGS) entry which is preliminary data.</text>
</comment>
<dbReference type="Proteomes" id="UP000007978">
    <property type="component" value="Chromosome 4"/>
</dbReference>
<organism evidence="1 2">
    <name type="scientific">Fusarium pseudograminearum (strain CS3096)</name>
    <name type="common">Wheat and barley crown-rot fungus</name>
    <dbReference type="NCBI Taxonomy" id="1028729"/>
    <lineage>
        <taxon>Eukaryota</taxon>
        <taxon>Fungi</taxon>
        <taxon>Dikarya</taxon>
        <taxon>Ascomycota</taxon>
        <taxon>Pezizomycotina</taxon>
        <taxon>Sordariomycetes</taxon>
        <taxon>Hypocreomycetidae</taxon>
        <taxon>Hypocreales</taxon>
        <taxon>Nectriaceae</taxon>
        <taxon>Fusarium</taxon>
    </lineage>
</organism>
<name>K3UVI5_FUSPC</name>
<dbReference type="AlphaFoldDB" id="K3UVI5"/>
<accession>K3UVI5</accession>
<gene>
    <name evidence="1" type="ORF">FPSE_03191</name>
</gene>
<dbReference type="EMBL" id="AFNW01000068">
    <property type="protein sequence ID" value="EKJ76641.1"/>
    <property type="molecule type" value="Genomic_DNA"/>
</dbReference>
<evidence type="ECO:0000313" key="2">
    <source>
        <dbReference type="Proteomes" id="UP000007978"/>
    </source>
</evidence>
<proteinExistence type="predicted"/>
<dbReference type="HOGENOM" id="CLU_3032472_0_0_1"/>
<dbReference type="KEGG" id="fpu:FPSE_03191"/>